<protein>
    <recommendedName>
        <fullName evidence="1">DUF8166 domain-containing protein</fullName>
    </recommendedName>
</protein>
<reference evidence="2" key="2">
    <citation type="journal article" date="2015" name="Genome Announc.">
        <title>Draft Genome Sequence of Filamentous Marine Cyanobacterium Lyngbya confervoides Strain BDU141951.</title>
        <authorList>
            <person name="Chandrababunaidu M.M."/>
            <person name="Sen D."/>
            <person name="Tripathy S."/>
        </authorList>
    </citation>
    <scope>NUCLEOTIDE SEQUENCE</scope>
    <source>
        <strain evidence="2">BDU141951</strain>
    </source>
</reference>
<dbReference type="EMBL" id="JTHE02000003">
    <property type="protein sequence ID" value="NEV66287.1"/>
    <property type="molecule type" value="Genomic_DNA"/>
</dbReference>
<proteinExistence type="predicted"/>
<accession>A0A0C1Y3A9</accession>
<name>A0A0C1Y3A9_9CYAN</name>
<reference evidence="2" key="3">
    <citation type="submission" date="2020-02" db="EMBL/GenBank/DDBJ databases">
        <authorList>
            <person name="Sarangi A.N."/>
            <person name="Ghosh S."/>
            <person name="Mukherjee M."/>
            <person name="Tripathy S."/>
        </authorList>
    </citation>
    <scope>NUCLEOTIDE SEQUENCE</scope>
    <source>
        <strain evidence="2">BDU141951</strain>
    </source>
</reference>
<dbReference type="AlphaFoldDB" id="A0A0C1Y3A9"/>
<feature type="domain" description="DUF8166" evidence="1">
    <location>
        <begin position="9"/>
        <end position="210"/>
    </location>
</feature>
<sequence length="210" mass="23408">MDFLDPVAHSQRIGKVVKSNSHCDYVIQVDDSHDVVTPPQPEDYGFGRFVALEDGDRHWAVGLIYNSQLVNPMFLNNGPRLSSEPDPMFTPDLISETRTLLGIVLVGCLENNGSMPYGQHGIPKEVVPVNTNVYSLDAETVHRFHCTVTGQPQFRYYSHLLRSGGLFAAQLTQQVLTELIDSNLFTGADQRALTVLCKELSWKNTMGAMR</sequence>
<reference evidence="2" key="1">
    <citation type="submission" date="2014-11" db="EMBL/GenBank/DDBJ databases">
        <authorList>
            <person name="Malar M.C."/>
            <person name="Sen D."/>
            <person name="Tripathy S."/>
        </authorList>
    </citation>
    <scope>NUCLEOTIDE SEQUENCE</scope>
    <source>
        <strain evidence="2">BDU141951</strain>
    </source>
</reference>
<evidence type="ECO:0000259" key="1">
    <source>
        <dbReference type="Pfam" id="PF26500"/>
    </source>
</evidence>
<dbReference type="InterPro" id="IPR058479">
    <property type="entry name" value="DUF8166"/>
</dbReference>
<dbReference type="Pfam" id="PF26500">
    <property type="entry name" value="DUF8166"/>
    <property type="match status" value="1"/>
</dbReference>
<comment type="caution">
    <text evidence="2">The sequence shown here is derived from an EMBL/GenBank/DDBJ whole genome shotgun (WGS) entry which is preliminary data.</text>
</comment>
<gene>
    <name evidence="2" type="ORF">QQ91_004060</name>
</gene>
<organism evidence="2">
    <name type="scientific">Lyngbya confervoides BDU141951</name>
    <dbReference type="NCBI Taxonomy" id="1574623"/>
    <lineage>
        <taxon>Bacteria</taxon>
        <taxon>Bacillati</taxon>
        <taxon>Cyanobacteriota</taxon>
        <taxon>Cyanophyceae</taxon>
        <taxon>Oscillatoriophycideae</taxon>
        <taxon>Oscillatoriales</taxon>
        <taxon>Microcoleaceae</taxon>
        <taxon>Lyngbya</taxon>
    </lineage>
</organism>
<evidence type="ECO:0000313" key="2">
    <source>
        <dbReference type="EMBL" id="NEV66287.1"/>
    </source>
</evidence>